<evidence type="ECO:0000313" key="2">
    <source>
        <dbReference type="EMBL" id="OGZ93346.1"/>
    </source>
</evidence>
<gene>
    <name evidence="2" type="ORF">A2131_00395</name>
</gene>
<feature type="domain" description="NTP pyrophosphohydrolase MazG-like" evidence="1">
    <location>
        <begin position="21"/>
        <end position="98"/>
    </location>
</feature>
<dbReference type="GO" id="GO:0016787">
    <property type="term" value="F:hydrolase activity"/>
    <property type="evidence" value="ECO:0007669"/>
    <property type="project" value="UniProtKB-KW"/>
</dbReference>
<evidence type="ECO:0000313" key="3">
    <source>
        <dbReference type="Proteomes" id="UP000177392"/>
    </source>
</evidence>
<accession>A0A1G2K1Q9</accession>
<dbReference type="CDD" id="cd11531">
    <property type="entry name" value="NTP-PPase_BsYpjD"/>
    <property type="match status" value="1"/>
</dbReference>
<dbReference type="Proteomes" id="UP000177392">
    <property type="component" value="Unassembled WGS sequence"/>
</dbReference>
<dbReference type="PIRSF" id="PIRSF029904">
    <property type="entry name" value="UCP029904_pph"/>
    <property type="match status" value="1"/>
</dbReference>
<dbReference type="PANTHER" id="PTHR42692:SF1">
    <property type="entry name" value="NUCLEOTIDE PYROPHOSPHOHYDROLASE"/>
    <property type="match status" value="1"/>
</dbReference>
<dbReference type="SUPFAM" id="SSF101386">
    <property type="entry name" value="all-alpha NTP pyrophosphatases"/>
    <property type="match status" value="1"/>
</dbReference>
<comment type="caution">
    <text evidence="2">The sequence shown here is derived from an EMBL/GenBank/DDBJ whole genome shotgun (WGS) entry which is preliminary data.</text>
</comment>
<proteinExistence type="predicted"/>
<dbReference type="InterPro" id="IPR047046">
    <property type="entry name" value="YpjD/YvdC"/>
</dbReference>
<organism evidence="2 3">
    <name type="scientific">Candidatus Sungbacteria bacterium GWC2_49_10</name>
    <dbReference type="NCBI Taxonomy" id="1802263"/>
    <lineage>
        <taxon>Bacteria</taxon>
        <taxon>Candidatus Sungiibacteriota</taxon>
    </lineage>
</organism>
<evidence type="ECO:0000259" key="1">
    <source>
        <dbReference type="Pfam" id="PF03819"/>
    </source>
</evidence>
<name>A0A1G2K1Q9_9BACT</name>
<dbReference type="Gene3D" id="1.10.287.1080">
    <property type="entry name" value="MazG-like"/>
    <property type="match status" value="1"/>
</dbReference>
<reference evidence="2 3" key="1">
    <citation type="journal article" date="2016" name="Nat. Commun.">
        <title>Thousands of microbial genomes shed light on interconnected biogeochemical processes in an aquifer system.</title>
        <authorList>
            <person name="Anantharaman K."/>
            <person name="Brown C.T."/>
            <person name="Hug L.A."/>
            <person name="Sharon I."/>
            <person name="Castelle C.J."/>
            <person name="Probst A.J."/>
            <person name="Thomas B.C."/>
            <person name="Singh A."/>
            <person name="Wilkins M.J."/>
            <person name="Karaoz U."/>
            <person name="Brodie E.L."/>
            <person name="Williams K.H."/>
            <person name="Hubbard S.S."/>
            <person name="Banfield J.F."/>
        </authorList>
    </citation>
    <scope>NUCLEOTIDE SEQUENCE [LARGE SCALE GENOMIC DNA]</scope>
</reference>
<dbReference type="EMBL" id="MHQB01000038">
    <property type="protein sequence ID" value="OGZ93346.1"/>
    <property type="molecule type" value="Genomic_DNA"/>
</dbReference>
<sequence length="102" mass="12164">MNAHQQTLDKWFKEKGWEYWSPLSILARLMEETGEFARLVNHLYGDKPKRDDEKEQDLEEELGDILYTLMCFANSKGIDLDKAIQKTFDKVMSRDKDRYTKK</sequence>
<protein>
    <submittedName>
        <fullName evidence="2">Nucleotide pyrophosphohydrolase</fullName>
    </submittedName>
</protein>
<dbReference type="Pfam" id="PF03819">
    <property type="entry name" value="MazG"/>
    <property type="match status" value="1"/>
</dbReference>
<keyword evidence="2" id="KW-0378">Hydrolase</keyword>
<dbReference type="AlphaFoldDB" id="A0A1G2K1Q9"/>
<dbReference type="InterPro" id="IPR012359">
    <property type="entry name" value="MazG-related_YpjD"/>
</dbReference>
<dbReference type="InterPro" id="IPR004518">
    <property type="entry name" value="MazG-like_dom"/>
</dbReference>
<dbReference type="PANTHER" id="PTHR42692">
    <property type="entry name" value="NUCLEOTIDE PYROPHOSPHOHYDROLASE"/>
    <property type="match status" value="1"/>
</dbReference>